<evidence type="ECO:0000313" key="1">
    <source>
        <dbReference type="EMBL" id="RUA22018.1"/>
    </source>
</evidence>
<organism evidence="1">
    <name type="scientific">Billgrantia gudaonensis</name>
    <dbReference type="NCBI Taxonomy" id="376427"/>
    <lineage>
        <taxon>Bacteria</taxon>
        <taxon>Pseudomonadati</taxon>
        <taxon>Pseudomonadota</taxon>
        <taxon>Gammaproteobacteria</taxon>
        <taxon>Oceanospirillales</taxon>
        <taxon>Halomonadaceae</taxon>
        <taxon>Billgrantia</taxon>
    </lineage>
</organism>
<reference evidence="1" key="1">
    <citation type="submission" date="2018-12" db="EMBL/GenBank/DDBJ databases">
        <authorList>
            <person name="Jadhav K."/>
            <person name="Kushwaha B."/>
            <person name="Jadhav I."/>
        </authorList>
    </citation>
    <scope>NUCLEOTIDE SEQUENCE [LARGE SCALE GENOMIC DNA]</scope>
    <source>
        <strain evidence="1">SBS 10</strain>
    </source>
</reference>
<dbReference type="EMBL" id="RXHI01000026">
    <property type="protein sequence ID" value="RUA22018.1"/>
    <property type="molecule type" value="Genomic_DNA"/>
</dbReference>
<accession>A0A432JHU0</accession>
<sequence>MMGVMLWFRTISRQLTLAAIVLMILMAVAIYGVMAWRGQPLVINASQSLIDRTGSSIMLDARLARVEGNTSGLAALAESLPQRDSLYRGALPAVVDDYGNAAIAGGGIWPEPGAFESGVDKHSFSGHAMIKANCLFRCLQRTGYRALSGRSLVFQCAGQ</sequence>
<gene>
    <name evidence="1" type="ORF">DSL92_08100</name>
</gene>
<protein>
    <submittedName>
        <fullName evidence="1">Uncharacterized protein</fullName>
    </submittedName>
</protein>
<proteinExistence type="predicted"/>
<name>A0A432JHU0_9GAMM</name>
<dbReference type="AlphaFoldDB" id="A0A432JHU0"/>
<comment type="caution">
    <text evidence="1">The sequence shown here is derived from an EMBL/GenBank/DDBJ whole genome shotgun (WGS) entry which is preliminary data.</text>
</comment>